<dbReference type="OrthoDB" id="7864805at2"/>
<sequence length="162" mass="17470">MTFLPLFGSRNPLWRGQIGLYLLLSLLSGALLPIQASINAQLARSLNSAPLAADISYFVGLLTLITLLLTGKFGHLDGFTLRQAPLWSFTGGLFGAWYIASSAYFISSLGATLTLGFVVGGQAIAGIIIDHFGWLGMPKHRLTPHRRIAVGLLAVAIFFLRQ</sequence>
<evidence type="ECO:0000256" key="1">
    <source>
        <dbReference type="SAM" id="Phobius"/>
    </source>
</evidence>
<reference evidence="2" key="1">
    <citation type="submission" date="2019-10" db="EMBL/GenBank/DDBJ databases">
        <authorList>
            <consortium name="Genoscope - CEA"/>
            <person name="William W."/>
        </authorList>
    </citation>
    <scope>NUCLEOTIDE SEQUENCE [LARGE SCALE GENOMIC DNA]</scope>
    <source>
        <strain evidence="2">BBR_PRJEB10994</strain>
    </source>
</reference>
<dbReference type="Pfam" id="PF04657">
    <property type="entry name" value="DMT_YdcZ"/>
    <property type="match status" value="1"/>
</dbReference>
<feature type="transmembrane region" description="Helical" evidence="1">
    <location>
        <begin position="112"/>
        <end position="132"/>
    </location>
</feature>
<proteinExistence type="predicted"/>
<evidence type="ECO:0000313" key="3">
    <source>
        <dbReference type="Proteomes" id="UP000182190"/>
    </source>
</evidence>
<keyword evidence="1" id="KW-1133">Transmembrane helix</keyword>
<dbReference type="PANTHER" id="PTHR34821:SF2">
    <property type="entry name" value="INNER MEMBRANE PROTEIN YDCZ"/>
    <property type="match status" value="1"/>
</dbReference>
<keyword evidence="1" id="KW-0812">Transmembrane</keyword>
<gene>
    <name evidence="2" type="ORF">PL9631_410070</name>
</gene>
<name>A0A7Z9BNM6_9CYAN</name>
<evidence type="ECO:0008006" key="4">
    <source>
        <dbReference type="Google" id="ProtNLM"/>
    </source>
</evidence>
<dbReference type="Proteomes" id="UP000182190">
    <property type="component" value="Unassembled WGS sequence"/>
</dbReference>
<feature type="transmembrane region" description="Helical" evidence="1">
    <location>
        <begin position="20"/>
        <end position="43"/>
    </location>
</feature>
<keyword evidence="1" id="KW-0472">Membrane</keyword>
<organism evidence="2 3">
    <name type="scientific">Planktothrix paucivesiculata PCC 9631</name>
    <dbReference type="NCBI Taxonomy" id="671071"/>
    <lineage>
        <taxon>Bacteria</taxon>
        <taxon>Bacillati</taxon>
        <taxon>Cyanobacteriota</taxon>
        <taxon>Cyanophyceae</taxon>
        <taxon>Oscillatoriophycideae</taxon>
        <taxon>Oscillatoriales</taxon>
        <taxon>Microcoleaceae</taxon>
        <taxon>Planktothrix</taxon>
    </lineage>
</organism>
<feature type="transmembrane region" description="Helical" evidence="1">
    <location>
        <begin position="86"/>
        <end position="106"/>
    </location>
</feature>
<feature type="transmembrane region" description="Helical" evidence="1">
    <location>
        <begin position="55"/>
        <end position="74"/>
    </location>
</feature>
<dbReference type="EMBL" id="CZCS02000181">
    <property type="protein sequence ID" value="VXD18852.1"/>
    <property type="molecule type" value="Genomic_DNA"/>
</dbReference>
<accession>A0A7Z9BNM6</accession>
<dbReference type="GO" id="GO:0005886">
    <property type="term" value="C:plasma membrane"/>
    <property type="evidence" value="ECO:0007669"/>
    <property type="project" value="TreeGrafter"/>
</dbReference>
<keyword evidence="3" id="KW-1185">Reference proteome</keyword>
<dbReference type="RefSeq" id="WP_083617974.1">
    <property type="nucleotide sequence ID" value="NZ_LR735002.1"/>
</dbReference>
<evidence type="ECO:0000313" key="2">
    <source>
        <dbReference type="EMBL" id="VXD18852.1"/>
    </source>
</evidence>
<protein>
    <recommendedName>
        <fullName evidence="4">Integral membrane protein</fullName>
    </recommendedName>
</protein>
<dbReference type="PANTHER" id="PTHR34821">
    <property type="entry name" value="INNER MEMBRANE PROTEIN YDCZ"/>
    <property type="match status" value="1"/>
</dbReference>
<comment type="caution">
    <text evidence="2">The sequence shown here is derived from an EMBL/GenBank/DDBJ whole genome shotgun (WGS) entry which is preliminary data.</text>
</comment>
<dbReference type="AlphaFoldDB" id="A0A7Z9BNM6"/>
<dbReference type="InterPro" id="IPR006750">
    <property type="entry name" value="YdcZ"/>
</dbReference>